<comment type="caution">
    <text evidence="2">The sequence shown here is derived from an EMBL/GenBank/DDBJ whole genome shotgun (WGS) entry which is preliminary data.</text>
</comment>
<dbReference type="Pfam" id="PF22352">
    <property type="entry name" value="K319L-like_PKD"/>
    <property type="match status" value="1"/>
</dbReference>
<dbReference type="InterPro" id="IPR011050">
    <property type="entry name" value="Pectin_lyase_fold/virulence"/>
</dbReference>
<name>A0A317ZLH6_9BACT</name>
<dbReference type="AlphaFoldDB" id="A0A317ZLH6"/>
<dbReference type="Gene3D" id="2.160.20.10">
    <property type="entry name" value="Single-stranded right-handed beta-helix, Pectin lyase-like"/>
    <property type="match status" value="1"/>
</dbReference>
<organism evidence="2 3">
    <name type="scientific">Coraliomargarita sinensis</name>
    <dbReference type="NCBI Taxonomy" id="2174842"/>
    <lineage>
        <taxon>Bacteria</taxon>
        <taxon>Pseudomonadati</taxon>
        <taxon>Verrucomicrobiota</taxon>
        <taxon>Opitutia</taxon>
        <taxon>Puniceicoccales</taxon>
        <taxon>Coraliomargaritaceae</taxon>
        <taxon>Coraliomargarita</taxon>
    </lineage>
</organism>
<dbReference type="InParanoid" id="A0A317ZLH6"/>
<dbReference type="Pfam" id="PF12708">
    <property type="entry name" value="Pect-lyase_RHGA_epim"/>
    <property type="match status" value="1"/>
</dbReference>
<feature type="domain" description="Rhamnogalacturonase A/B/Epimerase-like pectate lyase" evidence="1">
    <location>
        <begin position="79"/>
        <end position="213"/>
    </location>
</feature>
<evidence type="ECO:0000259" key="1">
    <source>
        <dbReference type="Pfam" id="PF12708"/>
    </source>
</evidence>
<dbReference type="InterPro" id="IPR024535">
    <property type="entry name" value="RHGA/B-epi-like_pectate_lyase"/>
</dbReference>
<dbReference type="InterPro" id="IPR012334">
    <property type="entry name" value="Pectin_lyas_fold"/>
</dbReference>
<evidence type="ECO:0000313" key="2">
    <source>
        <dbReference type="EMBL" id="PXA04679.1"/>
    </source>
</evidence>
<proteinExistence type="predicted"/>
<dbReference type="EMBL" id="QHJQ01000003">
    <property type="protein sequence ID" value="PXA04679.1"/>
    <property type="molecule type" value="Genomic_DNA"/>
</dbReference>
<protein>
    <recommendedName>
        <fullName evidence="1">Rhamnogalacturonase A/B/Epimerase-like pectate lyase domain-containing protein</fullName>
    </recommendedName>
</protein>
<sequence>MPSPHDLRLSTGLKRSLLLFLLLGFALPAQAWRSSLYPDSWTPPENASFDTDPFIQDFSYAGYRSGDESIPNITSPVYNVTDPAYGADPTDANDDTAAIQAAIDDAAAAGGGVIYLPAGTYRVDPGTNDSALRIQDSNIVLRGDGVGQTFILNTSYEMRRKQVLLIKPPSTSFGNEIAITNDLLNPTRRIPVADTSAFSVGDIVRMRWTFTQAWIDEHNQGSYWDASTGETPADAQYLREVLAVDTSAGWIEVDTPTRYSMKTRDNSRVHTIGGMLSHVGLEDFSIGNLQHPGTTWNNGDYNDPTKPAYQVHASWLISAEDTSDSWITGVESYQAPGNTYTCHMLSNGLRLLRCFRVTVADCAMRRSQYGGGGGNGYMYRIQHSHENLIRDSIADFSRHGFVISHGGTSGNVFLRCEDRNTGRSTGSSGSYSTGGSGSDHHMHFSHSNLFDQCHVYNSFFTASHRGNSGTIPHGLSSAHGVYWNTSGEGNNSTIVRSEQGRYGYIIGTSGSQNGASTPTGGNTSPIDILEGVGEGNNLEPQSIYADQVAKRAQGLLLAMEADATVEITSAYPLSPTVYNYESGEPTYSWSQVSGPSTTFEDPFALSTTVALPSEGTYVLELTADNGTTSVSDQITITAVQEIIPPLENTASRVAVDEILGRSQDTNLNPLGYYVDSSNKVVGGTGSNGSRTDSNVVYRYNLPTLPAGEVVSGLSIQFQINAIRDHSGDNYELDVYLLNTADPTTTGTDLFYHGPDDASHAFIGSHYESSPHNNSYTLPDPANVTLTLDSGEALTLLQSYYSGNRPNQTEAALRFNLDRDYGGLGGSALNRYILEDSASVSGLTIRTMPGTLSDWTAAYDLGGLTAPEDDPDADGIPNRIEAFFGTDPSAATGNVADITTDGTVSTFTHPKNLRPPSDLSATYEWSPNLEDWYPGSEGPSGGATVSFDASTSVEGITTVTATASEVLPQLFIRILVQQNTL</sequence>
<keyword evidence="3" id="KW-1185">Reference proteome</keyword>
<gene>
    <name evidence="2" type="ORF">DDZ13_05775</name>
</gene>
<accession>A0A317ZLH6</accession>
<dbReference type="InterPro" id="IPR013783">
    <property type="entry name" value="Ig-like_fold"/>
</dbReference>
<dbReference type="Proteomes" id="UP000247099">
    <property type="component" value="Unassembled WGS sequence"/>
</dbReference>
<dbReference type="SUPFAM" id="SSF51126">
    <property type="entry name" value="Pectin lyase-like"/>
    <property type="match status" value="1"/>
</dbReference>
<evidence type="ECO:0000313" key="3">
    <source>
        <dbReference type="Proteomes" id="UP000247099"/>
    </source>
</evidence>
<dbReference type="Gene3D" id="2.60.40.10">
    <property type="entry name" value="Immunoglobulins"/>
    <property type="match status" value="1"/>
</dbReference>
<reference evidence="2 3" key="1">
    <citation type="submission" date="2018-05" db="EMBL/GenBank/DDBJ databases">
        <title>Coraliomargarita sinensis sp. nov., isolated from a marine solar saltern.</title>
        <authorList>
            <person name="Zhou L.Y."/>
        </authorList>
    </citation>
    <scope>NUCLEOTIDE SEQUENCE [LARGE SCALE GENOMIC DNA]</scope>
    <source>
        <strain evidence="2 3">WN38</strain>
    </source>
</reference>